<evidence type="ECO:0000256" key="1">
    <source>
        <dbReference type="SAM" id="SignalP"/>
    </source>
</evidence>
<feature type="chain" id="PRO_5006712144" evidence="1">
    <location>
        <begin position="22"/>
        <end position="164"/>
    </location>
</feature>
<evidence type="ECO:0000313" key="3">
    <source>
        <dbReference type="Proteomes" id="UP000048949"/>
    </source>
</evidence>
<keyword evidence="3" id="KW-1185">Reference proteome</keyword>
<protein>
    <submittedName>
        <fullName evidence="2">Uncharacterized protein</fullName>
    </submittedName>
</protein>
<dbReference type="EMBL" id="CVQV01000005">
    <property type="protein sequence ID" value="CRK75253.1"/>
    <property type="molecule type" value="Genomic_DNA"/>
</dbReference>
<sequence length="164" mass="17361">MSVLRGMLLAVMLCTAGQAQALSCLRADAAATYLKAANSDTQYMVVLGRFLFDGSALKTAAEDMKQSRQARQTPARFSGYYLTKAGFVAPWSSTIGLQVDCAASWCGSLQSGVQTLAFVQTNGAEHTLHLSPCGDTTFVNPNADDIGSVVACHKGRQCGSNTIR</sequence>
<dbReference type="STRING" id="282199.GCA_001049735_01295"/>
<dbReference type="OrthoDB" id="8451541at2"/>
<dbReference type="AlphaFoldDB" id="A0A0U1NL69"/>
<evidence type="ECO:0000313" key="2">
    <source>
        <dbReference type="EMBL" id="CRK75253.1"/>
    </source>
</evidence>
<dbReference type="RefSeq" id="WP_048598642.1">
    <property type="nucleotide sequence ID" value="NZ_CBFHGK010000002.1"/>
</dbReference>
<name>A0A0U1NL69_9RHOB</name>
<proteinExistence type="predicted"/>
<feature type="signal peptide" evidence="1">
    <location>
        <begin position="1"/>
        <end position="21"/>
    </location>
</feature>
<keyword evidence="1" id="KW-0732">Signal</keyword>
<accession>A0A0U1NL69</accession>
<reference evidence="2 3" key="1">
    <citation type="submission" date="2015-04" db="EMBL/GenBank/DDBJ databases">
        <authorList>
            <person name="Syromyatnikov M.Y."/>
            <person name="Popov V.N."/>
        </authorList>
    </citation>
    <scope>NUCLEOTIDE SEQUENCE [LARGE SCALE GENOMIC DNA]</scope>
    <source>
        <strain evidence="2 3">CECT 5292</strain>
    </source>
</reference>
<organism evidence="2 3">
    <name type="scientific">Nereida ignava</name>
    <dbReference type="NCBI Taxonomy" id="282199"/>
    <lineage>
        <taxon>Bacteria</taxon>
        <taxon>Pseudomonadati</taxon>
        <taxon>Pseudomonadota</taxon>
        <taxon>Alphaproteobacteria</taxon>
        <taxon>Rhodobacterales</taxon>
        <taxon>Roseobacteraceae</taxon>
        <taxon>Nereida</taxon>
    </lineage>
</organism>
<dbReference type="Proteomes" id="UP000048949">
    <property type="component" value="Unassembled WGS sequence"/>
</dbReference>
<gene>
    <name evidence="2" type="ORF">NIG5292_01296</name>
</gene>